<dbReference type="Gene3D" id="1.10.287.1060">
    <property type="entry name" value="ESAT-6-like"/>
    <property type="match status" value="1"/>
</dbReference>
<reference evidence="2 3" key="1">
    <citation type="submission" date="2016-01" db="EMBL/GenBank/DDBJ databases">
        <title>The new phylogeny of the genus Mycobacterium.</title>
        <authorList>
            <person name="Tarcisio F."/>
            <person name="Conor M."/>
            <person name="Antonella G."/>
            <person name="Elisabetta G."/>
            <person name="Giulia F.S."/>
            <person name="Sara T."/>
            <person name="Anna F."/>
            <person name="Clotilde B."/>
            <person name="Roberto B."/>
            <person name="Veronica D.S."/>
            <person name="Fabio R."/>
            <person name="Monica P."/>
            <person name="Olivier J."/>
            <person name="Enrico T."/>
            <person name="Nicola S."/>
        </authorList>
    </citation>
    <scope>NUCLEOTIDE SEQUENCE [LARGE SCALE GENOMIC DNA]</scope>
    <source>
        <strain evidence="2 3">DSM 44339</strain>
    </source>
</reference>
<dbReference type="InterPro" id="IPR010310">
    <property type="entry name" value="T7SS_ESAT-6-like"/>
</dbReference>
<evidence type="ECO:0000313" key="2">
    <source>
        <dbReference type="EMBL" id="ORV39347.1"/>
    </source>
</evidence>
<gene>
    <name evidence="2" type="ORF">AWC01_00250</name>
    <name evidence="1" type="ORF">MDOR_37790</name>
</gene>
<evidence type="ECO:0000313" key="4">
    <source>
        <dbReference type="Proteomes" id="UP000467201"/>
    </source>
</evidence>
<dbReference type="InterPro" id="IPR036689">
    <property type="entry name" value="ESAT-6-like_sf"/>
</dbReference>
<keyword evidence="3" id="KW-1185">Reference proteome</keyword>
<accession>A0A1X1T483</accession>
<protein>
    <recommendedName>
        <fullName evidence="5">WXG100 family type VII secretion target</fullName>
    </recommendedName>
</protein>
<dbReference type="OrthoDB" id="4763208at2"/>
<dbReference type="STRING" id="126673.AWC01_00250"/>
<name>A0A1X1T483_9MYCO</name>
<reference evidence="1" key="3">
    <citation type="submission" date="2020-02" db="EMBL/GenBank/DDBJ databases">
        <authorList>
            <person name="Matsumoto Y."/>
            <person name="Motooka D."/>
            <person name="Nakamura S."/>
        </authorList>
    </citation>
    <scope>NUCLEOTIDE SEQUENCE</scope>
    <source>
        <strain evidence="1">JCM 12405</strain>
    </source>
</reference>
<evidence type="ECO:0000313" key="3">
    <source>
        <dbReference type="Proteomes" id="UP000193564"/>
    </source>
</evidence>
<dbReference type="KEGG" id="mdr:MDOR_37790"/>
<evidence type="ECO:0000313" key="1">
    <source>
        <dbReference type="EMBL" id="BBZ09610.1"/>
    </source>
</evidence>
<dbReference type="Proteomes" id="UP000467201">
    <property type="component" value="Chromosome"/>
</dbReference>
<dbReference type="EMBL" id="AP022605">
    <property type="protein sequence ID" value="BBZ09610.1"/>
    <property type="molecule type" value="Genomic_DNA"/>
</dbReference>
<dbReference type="Pfam" id="PF06013">
    <property type="entry name" value="WXG100"/>
    <property type="match status" value="1"/>
</dbReference>
<sequence length="107" mass="11187">MMGDHLGVDPVDLHMSSDHMDMHHADLSAAHAAADADIEAAQSGWVGASAAALRAKFAEWQAASQEMQAGVAAHGTAFRAAAHGYTTVDTESSKTIQKSSEAIEKQL</sequence>
<dbReference type="RefSeq" id="WP_085191669.1">
    <property type="nucleotide sequence ID" value="NZ_AP022605.1"/>
</dbReference>
<dbReference type="SUPFAM" id="SSF140453">
    <property type="entry name" value="EsxAB dimer-like"/>
    <property type="match status" value="1"/>
</dbReference>
<evidence type="ECO:0008006" key="5">
    <source>
        <dbReference type="Google" id="ProtNLM"/>
    </source>
</evidence>
<proteinExistence type="predicted"/>
<dbReference type="EMBL" id="LQOS01000034">
    <property type="protein sequence ID" value="ORV39347.1"/>
    <property type="molecule type" value="Genomic_DNA"/>
</dbReference>
<organism evidence="2 3">
    <name type="scientific">Mycolicibacterium doricum</name>
    <dbReference type="NCBI Taxonomy" id="126673"/>
    <lineage>
        <taxon>Bacteria</taxon>
        <taxon>Bacillati</taxon>
        <taxon>Actinomycetota</taxon>
        <taxon>Actinomycetes</taxon>
        <taxon>Mycobacteriales</taxon>
        <taxon>Mycobacteriaceae</taxon>
        <taxon>Mycolicibacterium</taxon>
    </lineage>
</organism>
<dbReference type="AlphaFoldDB" id="A0A1X1T483"/>
<dbReference type="Proteomes" id="UP000193564">
    <property type="component" value="Unassembled WGS sequence"/>
</dbReference>
<reference evidence="1 4" key="2">
    <citation type="journal article" date="2019" name="Emerg. Microbes Infect.">
        <title>Comprehensive subspecies identification of 175 nontuberculous mycobacteria species based on 7547 genomic profiles.</title>
        <authorList>
            <person name="Matsumoto Y."/>
            <person name="Kinjo T."/>
            <person name="Motooka D."/>
            <person name="Nabeya D."/>
            <person name="Jung N."/>
            <person name="Uechi K."/>
            <person name="Horii T."/>
            <person name="Iida T."/>
            <person name="Fujita J."/>
            <person name="Nakamura S."/>
        </authorList>
    </citation>
    <scope>NUCLEOTIDE SEQUENCE [LARGE SCALE GENOMIC DNA]</scope>
    <source>
        <strain evidence="1 4">JCM 12405</strain>
    </source>
</reference>